<dbReference type="EMBL" id="VSSQ01066470">
    <property type="protein sequence ID" value="MPN19000.1"/>
    <property type="molecule type" value="Genomic_DNA"/>
</dbReference>
<gene>
    <name evidence="1" type="ORF">SDC9_166366</name>
</gene>
<evidence type="ECO:0000313" key="1">
    <source>
        <dbReference type="EMBL" id="MPN19000.1"/>
    </source>
</evidence>
<organism evidence="1">
    <name type="scientific">bioreactor metagenome</name>
    <dbReference type="NCBI Taxonomy" id="1076179"/>
    <lineage>
        <taxon>unclassified sequences</taxon>
        <taxon>metagenomes</taxon>
        <taxon>ecological metagenomes</taxon>
    </lineage>
</organism>
<proteinExistence type="predicted"/>
<dbReference type="AlphaFoldDB" id="A0A645FZD3"/>
<accession>A0A645FZD3</accession>
<reference evidence="1" key="1">
    <citation type="submission" date="2019-08" db="EMBL/GenBank/DDBJ databases">
        <authorList>
            <person name="Kucharzyk K."/>
            <person name="Murdoch R.W."/>
            <person name="Higgins S."/>
            <person name="Loffler F."/>
        </authorList>
    </citation>
    <scope>NUCLEOTIDE SEQUENCE</scope>
</reference>
<protein>
    <submittedName>
        <fullName evidence="1">Minor fimbrium subunit Mfa5</fullName>
    </submittedName>
</protein>
<name>A0A645FZD3_9ZZZZ</name>
<sequence length="242" mass="26691">MPNSDPMRIRGAENADYVENNENNNVVSTVIDVRGKYSGDKMWIFSKDGATRNFDNGSDGFKISGSALAPQIYAVENDGIYQIDAVADMNNTNIAFQAGQDTEYTMTFTHENTETQYSGIYLHDLVLNTVQDVTESGSTYTFTAGSTPKPVVRFKIIAESLKKNQAVPDAGFHIFNSGAYVCVKSFLNEVADVFLYDVSGRLVAKTILNPFDIATIKTTLHQVYIVKVKGSCHKLSKQIVVK</sequence>
<comment type="caution">
    <text evidence="1">The sequence shown here is derived from an EMBL/GenBank/DDBJ whole genome shotgun (WGS) entry which is preliminary data.</text>
</comment>